<organism evidence="1 2">
    <name type="scientific">Persea americana</name>
    <name type="common">Avocado</name>
    <dbReference type="NCBI Taxonomy" id="3435"/>
    <lineage>
        <taxon>Eukaryota</taxon>
        <taxon>Viridiplantae</taxon>
        <taxon>Streptophyta</taxon>
        <taxon>Embryophyta</taxon>
        <taxon>Tracheophyta</taxon>
        <taxon>Spermatophyta</taxon>
        <taxon>Magnoliopsida</taxon>
        <taxon>Magnoliidae</taxon>
        <taxon>Laurales</taxon>
        <taxon>Lauraceae</taxon>
        <taxon>Persea</taxon>
    </lineage>
</organism>
<proteinExistence type="predicted"/>
<comment type="caution">
    <text evidence="1">The sequence shown here is derived from an EMBL/GenBank/DDBJ whole genome shotgun (WGS) entry which is preliminary data.</text>
</comment>
<dbReference type="Proteomes" id="UP001234297">
    <property type="component" value="Chromosome 6"/>
</dbReference>
<name>A0ACC2KYC4_PERAE</name>
<dbReference type="EMBL" id="CM056814">
    <property type="protein sequence ID" value="KAJ8626030.1"/>
    <property type="molecule type" value="Genomic_DNA"/>
</dbReference>
<evidence type="ECO:0000313" key="2">
    <source>
        <dbReference type="Proteomes" id="UP001234297"/>
    </source>
</evidence>
<keyword evidence="2" id="KW-1185">Reference proteome</keyword>
<evidence type="ECO:0000313" key="1">
    <source>
        <dbReference type="EMBL" id="KAJ8626030.1"/>
    </source>
</evidence>
<gene>
    <name evidence="1" type="ORF">MRB53_019337</name>
</gene>
<reference evidence="1 2" key="1">
    <citation type="journal article" date="2022" name="Hortic Res">
        <title>A haplotype resolved chromosomal level avocado genome allows analysis of novel avocado genes.</title>
        <authorList>
            <person name="Nath O."/>
            <person name="Fletcher S.J."/>
            <person name="Hayward A."/>
            <person name="Shaw L.M."/>
            <person name="Masouleh A.K."/>
            <person name="Furtado A."/>
            <person name="Henry R.J."/>
            <person name="Mitter N."/>
        </authorList>
    </citation>
    <scope>NUCLEOTIDE SEQUENCE [LARGE SCALE GENOMIC DNA]</scope>
    <source>
        <strain evidence="2">cv. Hass</strain>
    </source>
</reference>
<protein>
    <submittedName>
        <fullName evidence="1">Uncharacterized protein</fullName>
    </submittedName>
</protein>
<sequence>MIKGQVSHELEVGAPAAVVWETYGTLQLGKLAVKLLPNIFQDIQAEGDGGVGTVLSLTFAPGSPAFAVYKEKFTKIDHENRVKETEVVEGGFLDLGFLLYRVRLQVLEKGSDLSIIQSTIEYELAEESAANASLVSTDSLVAIAEVIGNHLAEEYKAKLNS</sequence>
<accession>A0ACC2KYC4</accession>